<evidence type="ECO:0000256" key="5">
    <source>
        <dbReference type="ARBA" id="ARBA00023136"/>
    </source>
</evidence>
<feature type="transmembrane region" description="Helical" evidence="7">
    <location>
        <begin position="551"/>
        <end position="577"/>
    </location>
</feature>
<dbReference type="Pfam" id="PF08016">
    <property type="entry name" value="PKD_channel"/>
    <property type="match status" value="1"/>
</dbReference>
<evidence type="ECO:0000313" key="10">
    <source>
        <dbReference type="Proteomes" id="UP000039865"/>
    </source>
</evidence>
<dbReference type="GO" id="GO:0005216">
    <property type="term" value="F:monoatomic ion channel activity"/>
    <property type="evidence" value="ECO:0007669"/>
    <property type="project" value="InterPro"/>
</dbReference>
<evidence type="ECO:0000313" key="9">
    <source>
        <dbReference type="EMBL" id="CDW88899.1"/>
    </source>
</evidence>
<accession>A0A078B390</accession>
<keyword evidence="3" id="KW-0677">Repeat</keyword>
<proteinExistence type="predicted"/>
<dbReference type="PANTHER" id="PTHR10582:SF2">
    <property type="entry name" value="INACTIVE"/>
    <property type="match status" value="1"/>
</dbReference>
<evidence type="ECO:0000256" key="1">
    <source>
        <dbReference type="ARBA" id="ARBA00004141"/>
    </source>
</evidence>
<feature type="region of interest" description="Disordered" evidence="6">
    <location>
        <begin position="814"/>
        <end position="877"/>
    </location>
</feature>
<keyword evidence="2 7" id="KW-0812">Transmembrane</keyword>
<evidence type="ECO:0000259" key="8">
    <source>
        <dbReference type="Pfam" id="PF08016"/>
    </source>
</evidence>
<evidence type="ECO:0000256" key="2">
    <source>
        <dbReference type="ARBA" id="ARBA00022692"/>
    </source>
</evidence>
<dbReference type="InterPro" id="IPR013122">
    <property type="entry name" value="PKD1_2_channel"/>
</dbReference>
<comment type="subcellular location">
    <subcellularLocation>
        <location evidence="1">Membrane</location>
        <topology evidence="1">Multi-pass membrane protein</topology>
    </subcellularLocation>
</comment>
<dbReference type="InParanoid" id="A0A078B390"/>
<feature type="transmembrane region" description="Helical" evidence="7">
    <location>
        <begin position="619"/>
        <end position="640"/>
    </location>
</feature>
<name>A0A078B390_STYLE</name>
<dbReference type="GO" id="GO:0098703">
    <property type="term" value="P:calcium ion import across plasma membrane"/>
    <property type="evidence" value="ECO:0007669"/>
    <property type="project" value="TreeGrafter"/>
</dbReference>
<reference evidence="9 10" key="1">
    <citation type="submission" date="2014-06" db="EMBL/GenBank/DDBJ databases">
        <authorList>
            <person name="Swart Estienne"/>
        </authorList>
    </citation>
    <scope>NUCLEOTIDE SEQUENCE [LARGE SCALE GENOMIC DNA]</scope>
    <source>
        <strain evidence="9 10">130c</strain>
    </source>
</reference>
<keyword evidence="5 7" id="KW-0472">Membrane</keyword>
<dbReference type="PANTHER" id="PTHR10582">
    <property type="entry name" value="TRANSIENT RECEPTOR POTENTIAL ION CHANNEL PROTEIN"/>
    <property type="match status" value="1"/>
</dbReference>
<feature type="transmembrane region" description="Helical" evidence="7">
    <location>
        <begin position="718"/>
        <end position="741"/>
    </location>
</feature>
<protein>
    <recommendedName>
        <fullName evidence="8">Polycystin cation channel PKD1/PKD2 domain-containing protein</fullName>
    </recommendedName>
</protein>
<feature type="transmembrane region" description="Helical" evidence="7">
    <location>
        <begin position="451"/>
        <end position="471"/>
    </location>
</feature>
<dbReference type="GO" id="GO:0005886">
    <property type="term" value="C:plasma membrane"/>
    <property type="evidence" value="ECO:0007669"/>
    <property type="project" value="TreeGrafter"/>
</dbReference>
<dbReference type="EMBL" id="CCKQ01017010">
    <property type="protein sequence ID" value="CDW88899.1"/>
    <property type="molecule type" value="Genomic_DNA"/>
</dbReference>
<feature type="domain" description="Polycystin cation channel PKD1/PKD2" evidence="8">
    <location>
        <begin position="519"/>
        <end position="645"/>
    </location>
</feature>
<dbReference type="AlphaFoldDB" id="A0A078B390"/>
<dbReference type="InterPro" id="IPR024862">
    <property type="entry name" value="TRPV"/>
</dbReference>
<keyword evidence="4 7" id="KW-1133">Transmembrane helix</keyword>
<feature type="transmembrane region" description="Helical" evidence="7">
    <location>
        <begin position="680"/>
        <end position="698"/>
    </location>
</feature>
<gene>
    <name evidence="9" type="primary">Contig19769.g20974</name>
    <name evidence="9" type="ORF">STYLEM_18024</name>
</gene>
<feature type="transmembrane region" description="Helical" evidence="7">
    <location>
        <begin position="483"/>
        <end position="502"/>
    </location>
</feature>
<feature type="transmembrane region" description="Helical" evidence="7">
    <location>
        <begin position="522"/>
        <end position="539"/>
    </location>
</feature>
<evidence type="ECO:0000256" key="3">
    <source>
        <dbReference type="ARBA" id="ARBA00022737"/>
    </source>
</evidence>
<dbReference type="Proteomes" id="UP000039865">
    <property type="component" value="Unassembled WGS sequence"/>
</dbReference>
<evidence type="ECO:0000256" key="6">
    <source>
        <dbReference type="SAM" id="MobiDB-lite"/>
    </source>
</evidence>
<evidence type="ECO:0000256" key="7">
    <source>
        <dbReference type="SAM" id="Phobius"/>
    </source>
</evidence>
<evidence type="ECO:0000256" key="4">
    <source>
        <dbReference type="ARBA" id="ARBA00022989"/>
    </source>
</evidence>
<feature type="compositionally biased region" description="Polar residues" evidence="6">
    <location>
        <begin position="828"/>
        <end position="846"/>
    </location>
</feature>
<feature type="compositionally biased region" description="Basic residues" evidence="6">
    <location>
        <begin position="854"/>
        <end position="863"/>
    </location>
</feature>
<organism evidence="9 10">
    <name type="scientific">Stylonychia lemnae</name>
    <name type="common">Ciliate</name>
    <dbReference type="NCBI Taxonomy" id="5949"/>
    <lineage>
        <taxon>Eukaryota</taxon>
        <taxon>Sar</taxon>
        <taxon>Alveolata</taxon>
        <taxon>Ciliophora</taxon>
        <taxon>Intramacronucleata</taxon>
        <taxon>Spirotrichea</taxon>
        <taxon>Stichotrichia</taxon>
        <taxon>Sporadotrichida</taxon>
        <taxon>Oxytrichidae</taxon>
        <taxon>Stylonychinae</taxon>
        <taxon>Stylonychia</taxon>
    </lineage>
</organism>
<sequence>MRKSFRPIQKQQTKIGLLKQVLSKSIGPQNKEQKIYKPVQEKETSEKFLLMFWLAIHMETLDIAKTLLECSEILQRIAVNILKIAKIKKNEIEKSQLQNLTRRNSKPIMSRQSKTIIQVSHIPTIPLSPLIINNKTIDVSLAPSQTQNANNTLNTKTKSTKFKKDGKSSLGLSGLKLSQNQPGLYTESVGNRDDLKKRSSIKVGNNLNIQNNLATKKTLESRFISSDIDVNGGAFDITIKSFLKAELGKTFNTQVLKIALNEREDRIASVISAFYDQTRVPLKMTICHIVCYFERCQKLRNRRLKQLLVKWFFIGVLNLVEEKVYYNHFLRMIQKILPLTDQMQILYSQCLSMPTSNNGDFKILGYQILRHQTTQLKKKLIKLGKQLIANIDLDQIHKIMLDEDMKKRSVLNTIIYNDFQELTQNEKIDTFLNEIWHGQFFYECNGTMPDFSIIVHMIFLILAHIIQRILFKFHFKLPQRHQIWFYTDIIISISSSSAILFLNQMTAIEVQQSSQKFKYDCALVFVVVITWLRFFNYFLLSTRMAKLIVTLYQMIIDTMSFTAMIILVLIISATAFTTRFSEVSEHFETIWSSIRYLFDCMVSNYQFEDYGIFQRSFSVFIMIFLFITNIFLLNFLVAIIDSIYQFMLKAGEFQAKKYRFYFYTSKKQGFDYSPDDLDNMIMHPPPFNALSIILIFLIPFPNCRKKVSLIIKLFDSKLWLLFCLIFWLFFGPLCLLAFILIDQKNMLKLFKMEQLEVDEDELMVQNDLYNQIPLNSRSQKELYRRLKIYNEIKLVIKTTYRECLKRQKITRLHQVQQQNQQKKGDSQVDYSQDIQSDFNDNNSYQLEDSERKRSSSSKRKRVRPQNNSSDLPPLSGLQLGYNEIQKKNQDQSFQEMYNIEDNNKNSYFEIHKKLLFDIWKKYHKKFKQEMKQSGSKQNTKSSNNLIKLIGRRMYNKFLNEIKRKKTSLGFSKQRIHKLSSKKIYSSETNRFSFKAFEKFQGNEKFSKSDKLALSFIEKFTIYSMGDQQTINLELMLLSLPKRIDQKNISLVEMINFGIVQKSIIQFQYSTMEELFLFYDLRSRKRMSYLQATSEYNSSMLEEVLEGYQEIKKRFVKAAKFAKKVGFNIKQIDDEAEESSSSSSHVFSD</sequence>
<keyword evidence="10" id="KW-1185">Reference proteome</keyword>